<evidence type="ECO:0000313" key="11">
    <source>
        <dbReference type="Proteomes" id="UP000637980"/>
    </source>
</evidence>
<gene>
    <name evidence="10" type="ORF">GCM10007094_08330</name>
</gene>
<dbReference type="RefSeq" id="WP_189435463.1">
    <property type="nucleotide sequence ID" value="NZ_BMXE01000001.1"/>
</dbReference>
<feature type="transmembrane region" description="Helical" evidence="8">
    <location>
        <begin position="309"/>
        <end position="327"/>
    </location>
</feature>
<keyword evidence="5 8" id="KW-0812">Transmembrane</keyword>
<feature type="transmembrane region" description="Helical" evidence="8">
    <location>
        <begin position="200"/>
        <end position="219"/>
    </location>
</feature>
<dbReference type="EMBL" id="BMXE01000001">
    <property type="protein sequence ID" value="GHB22501.1"/>
    <property type="molecule type" value="Genomic_DNA"/>
</dbReference>
<dbReference type="GO" id="GO:0016740">
    <property type="term" value="F:transferase activity"/>
    <property type="evidence" value="ECO:0007669"/>
    <property type="project" value="UniProtKB-KW"/>
</dbReference>
<dbReference type="Proteomes" id="UP000637980">
    <property type="component" value="Unassembled WGS sequence"/>
</dbReference>
<keyword evidence="6 8" id="KW-1133">Transmembrane helix</keyword>
<keyword evidence="11" id="KW-1185">Reference proteome</keyword>
<keyword evidence="2" id="KW-1003">Cell membrane</keyword>
<feature type="transmembrane region" description="Helical" evidence="8">
    <location>
        <begin position="158"/>
        <end position="188"/>
    </location>
</feature>
<keyword evidence="3" id="KW-0328">Glycosyltransferase</keyword>
<evidence type="ECO:0000256" key="7">
    <source>
        <dbReference type="ARBA" id="ARBA00023136"/>
    </source>
</evidence>
<feature type="transmembrane region" description="Helical" evidence="8">
    <location>
        <begin position="284"/>
        <end position="303"/>
    </location>
</feature>
<feature type="transmembrane region" description="Helical" evidence="8">
    <location>
        <begin position="339"/>
        <end position="359"/>
    </location>
</feature>
<comment type="subcellular location">
    <subcellularLocation>
        <location evidence="1">Cell membrane</location>
        <topology evidence="1">Multi-pass membrane protein</topology>
    </subcellularLocation>
</comment>
<name>A0ABQ3E3V4_9HYPH</name>
<dbReference type="PANTHER" id="PTHR33908:SF11">
    <property type="entry name" value="MEMBRANE PROTEIN"/>
    <property type="match status" value="1"/>
</dbReference>
<protein>
    <submittedName>
        <fullName evidence="10">Glycosyl transferase</fullName>
    </submittedName>
</protein>
<keyword evidence="7 8" id="KW-0472">Membrane</keyword>
<evidence type="ECO:0000256" key="1">
    <source>
        <dbReference type="ARBA" id="ARBA00004651"/>
    </source>
</evidence>
<evidence type="ECO:0000256" key="2">
    <source>
        <dbReference type="ARBA" id="ARBA00022475"/>
    </source>
</evidence>
<dbReference type="InterPro" id="IPR050297">
    <property type="entry name" value="LipidA_mod_glycosyltrf_83"/>
</dbReference>
<evidence type="ECO:0000313" key="10">
    <source>
        <dbReference type="EMBL" id="GHB22501.1"/>
    </source>
</evidence>
<feature type="transmembrane region" description="Helical" evidence="8">
    <location>
        <begin position="66"/>
        <end position="97"/>
    </location>
</feature>
<reference evidence="11" key="1">
    <citation type="journal article" date="2019" name="Int. J. Syst. Evol. Microbiol.">
        <title>The Global Catalogue of Microorganisms (GCM) 10K type strain sequencing project: providing services to taxonomists for standard genome sequencing and annotation.</title>
        <authorList>
            <consortium name="The Broad Institute Genomics Platform"/>
            <consortium name="The Broad Institute Genome Sequencing Center for Infectious Disease"/>
            <person name="Wu L."/>
            <person name="Ma J."/>
        </authorList>
    </citation>
    <scope>NUCLEOTIDE SEQUENCE [LARGE SCALE GENOMIC DNA]</scope>
    <source>
        <strain evidence="11">KCTC 12861</strain>
    </source>
</reference>
<feature type="transmembrane region" description="Helical" evidence="8">
    <location>
        <begin position="109"/>
        <end position="130"/>
    </location>
</feature>
<proteinExistence type="predicted"/>
<comment type="caution">
    <text evidence="10">The sequence shown here is derived from an EMBL/GenBank/DDBJ whole genome shotgun (WGS) entry which is preliminary data.</text>
</comment>
<evidence type="ECO:0000256" key="6">
    <source>
        <dbReference type="ARBA" id="ARBA00022989"/>
    </source>
</evidence>
<dbReference type="InterPro" id="IPR038731">
    <property type="entry name" value="RgtA/B/C-like"/>
</dbReference>
<accession>A0ABQ3E3V4</accession>
<evidence type="ECO:0000259" key="9">
    <source>
        <dbReference type="Pfam" id="PF13231"/>
    </source>
</evidence>
<dbReference type="Pfam" id="PF13231">
    <property type="entry name" value="PMT_2"/>
    <property type="match status" value="1"/>
</dbReference>
<dbReference type="PANTHER" id="PTHR33908">
    <property type="entry name" value="MANNOSYLTRANSFERASE YKCB-RELATED"/>
    <property type="match status" value="1"/>
</dbReference>
<organism evidence="10 11">
    <name type="scientific">Pseudovibrio japonicus</name>
    <dbReference type="NCBI Taxonomy" id="366534"/>
    <lineage>
        <taxon>Bacteria</taxon>
        <taxon>Pseudomonadati</taxon>
        <taxon>Pseudomonadota</taxon>
        <taxon>Alphaproteobacteria</taxon>
        <taxon>Hyphomicrobiales</taxon>
        <taxon>Stappiaceae</taxon>
        <taxon>Pseudovibrio</taxon>
    </lineage>
</organism>
<feature type="domain" description="Glycosyltransferase RgtA/B/C/D-like" evidence="9">
    <location>
        <begin position="59"/>
        <end position="219"/>
    </location>
</feature>
<evidence type="ECO:0000256" key="5">
    <source>
        <dbReference type="ARBA" id="ARBA00022692"/>
    </source>
</evidence>
<sequence>MQGTTAGKQLGFWLRPTNLILIVAVLSLARLATGMNIDLVEDEAYYRLWGLYPALGYYDHPPMVAYWIWLGQALFGDTALGVRFISILSSAIGSLVLWRTAKILFDMRVAGWAVLFLNASLLIGVGSLLATPDAPSVFFWGLALWGMAELSVSKNANWWILVGIFAGLGLLAKYSVLFLGAGIVLWLLWVPENRRYLLSWQLWLGGVLAIAIFSPVLYWNEQHEWISFVKQFGRSVPESYSVKYVGEFIGAVAGLLNPLVFIIAMVGLWRLLKQTVKQDSTASLLILTIVPFLIYLFFHSLHSRVQGNWPAPIYPTLAIYAAVAAAYPPENIGRWFKALAPTAVVLGFVITGLVYVHAYTPLNTSLGRKDPTHQMRGWQEIGDEVARLAQANNIDWIATTSYGMTGRASNMLKDTDLMVYGIPERMRYAMIPDNLQNPEYSDMLYVAEERRDRSQSLAENFNQVELLETIPRENKGLFGKTTIENIRIYRLSGPKEPLKSN</sequence>
<feature type="transmembrane region" description="Helical" evidence="8">
    <location>
        <begin position="12"/>
        <end position="32"/>
    </location>
</feature>
<evidence type="ECO:0000256" key="8">
    <source>
        <dbReference type="SAM" id="Phobius"/>
    </source>
</evidence>
<feature type="transmembrane region" description="Helical" evidence="8">
    <location>
        <begin position="248"/>
        <end position="272"/>
    </location>
</feature>
<evidence type="ECO:0000256" key="4">
    <source>
        <dbReference type="ARBA" id="ARBA00022679"/>
    </source>
</evidence>
<evidence type="ECO:0000256" key="3">
    <source>
        <dbReference type="ARBA" id="ARBA00022676"/>
    </source>
</evidence>
<keyword evidence="4 10" id="KW-0808">Transferase</keyword>